<organism evidence="2">
    <name type="scientific">marine sediment metagenome</name>
    <dbReference type="NCBI Taxonomy" id="412755"/>
    <lineage>
        <taxon>unclassified sequences</taxon>
        <taxon>metagenomes</taxon>
        <taxon>ecological metagenomes</taxon>
    </lineage>
</organism>
<feature type="region of interest" description="Disordered" evidence="1">
    <location>
        <begin position="61"/>
        <end position="80"/>
    </location>
</feature>
<proteinExistence type="predicted"/>
<sequence length="80" mass="8853">MKRFKISLEVMVDVTVEAETRTEAIEKAMQEVGELHGDSIGKDVTVLTDAPINPEVLSEDDVEEPYLPSRHHSTYLAGPS</sequence>
<gene>
    <name evidence="2" type="ORF">LCGC14_1348590</name>
</gene>
<comment type="caution">
    <text evidence="2">The sequence shown here is derived from an EMBL/GenBank/DDBJ whole genome shotgun (WGS) entry which is preliminary data.</text>
</comment>
<dbReference type="AlphaFoldDB" id="A0A0F9NDU3"/>
<dbReference type="EMBL" id="LAZR01008315">
    <property type="protein sequence ID" value="KKM79567.1"/>
    <property type="molecule type" value="Genomic_DNA"/>
</dbReference>
<evidence type="ECO:0000313" key="2">
    <source>
        <dbReference type="EMBL" id="KKM79567.1"/>
    </source>
</evidence>
<accession>A0A0F9NDU3</accession>
<evidence type="ECO:0000256" key="1">
    <source>
        <dbReference type="SAM" id="MobiDB-lite"/>
    </source>
</evidence>
<name>A0A0F9NDU3_9ZZZZ</name>
<reference evidence="2" key="1">
    <citation type="journal article" date="2015" name="Nature">
        <title>Complex archaea that bridge the gap between prokaryotes and eukaryotes.</title>
        <authorList>
            <person name="Spang A."/>
            <person name="Saw J.H."/>
            <person name="Jorgensen S.L."/>
            <person name="Zaremba-Niedzwiedzka K."/>
            <person name="Martijn J."/>
            <person name="Lind A.E."/>
            <person name="van Eijk R."/>
            <person name="Schleper C."/>
            <person name="Guy L."/>
            <person name="Ettema T.J."/>
        </authorList>
    </citation>
    <scope>NUCLEOTIDE SEQUENCE</scope>
</reference>
<protein>
    <submittedName>
        <fullName evidence="2">Uncharacterized protein</fullName>
    </submittedName>
</protein>